<accession>A0A1E8EX55</accession>
<keyword evidence="1" id="KW-0472">Membrane</keyword>
<evidence type="ECO:0000313" key="2">
    <source>
        <dbReference type="EMBL" id="OFI05096.1"/>
    </source>
</evidence>
<keyword evidence="1" id="KW-1133">Transmembrane helix</keyword>
<protein>
    <submittedName>
        <fullName evidence="2">Uncharacterized protein</fullName>
    </submittedName>
</protein>
<proteinExistence type="predicted"/>
<dbReference type="STRING" id="1121290.CLAOCE_19150"/>
<feature type="transmembrane region" description="Helical" evidence="1">
    <location>
        <begin position="33"/>
        <end position="49"/>
    </location>
</feature>
<dbReference type="EMBL" id="LZFO01000033">
    <property type="protein sequence ID" value="OFI05096.1"/>
    <property type="molecule type" value="Genomic_DNA"/>
</dbReference>
<organism evidence="2 3">
    <name type="scientific">Clostridium acetireducens DSM 10703</name>
    <dbReference type="NCBI Taxonomy" id="1121290"/>
    <lineage>
        <taxon>Bacteria</taxon>
        <taxon>Bacillati</taxon>
        <taxon>Bacillota</taxon>
        <taxon>Clostridia</taxon>
        <taxon>Eubacteriales</taxon>
        <taxon>Clostridiaceae</taxon>
        <taxon>Clostridium</taxon>
    </lineage>
</organism>
<gene>
    <name evidence="2" type="ORF">CLOACE_19150</name>
</gene>
<feature type="transmembrane region" description="Helical" evidence="1">
    <location>
        <begin position="76"/>
        <end position="93"/>
    </location>
</feature>
<dbReference type="PATRIC" id="fig|1121290.3.peg.1935"/>
<keyword evidence="3" id="KW-1185">Reference proteome</keyword>
<keyword evidence="1" id="KW-0812">Transmembrane</keyword>
<feature type="transmembrane region" description="Helical" evidence="1">
    <location>
        <begin position="54"/>
        <end position="70"/>
    </location>
</feature>
<feature type="transmembrane region" description="Helical" evidence="1">
    <location>
        <begin position="100"/>
        <end position="121"/>
    </location>
</feature>
<feature type="transmembrane region" description="Helical" evidence="1">
    <location>
        <begin position="7"/>
        <end position="27"/>
    </location>
</feature>
<dbReference type="RefSeq" id="WP_084027612.1">
    <property type="nucleotide sequence ID" value="NZ_LZFO01000033.1"/>
</dbReference>
<sequence>MNSNTSYVTKGGLITALSIIFIYISTIIPTNRIFILAITSCLIPITVLISNIKFAFIVYLCTSLLSLMLVGLKSQVILYIIFFGLYGIVKYYIEILRKPLIEIILKFLFFNVSVILTFFVFKKLFINNLSIKIPIIYIIGIMEIVFLLYDYALTLFINYFNNHFRKILRKH</sequence>
<feature type="transmembrane region" description="Helical" evidence="1">
    <location>
        <begin position="133"/>
        <end position="160"/>
    </location>
</feature>
<name>A0A1E8EX55_9CLOT</name>
<dbReference type="OrthoDB" id="1708005at2"/>
<dbReference type="Proteomes" id="UP000175744">
    <property type="component" value="Unassembled WGS sequence"/>
</dbReference>
<dbReference type="AlphaFoldDB" id="A0A1E8EX55"/>
<evidence type="ECO:0000256" key="1">
    <source>
        <dbReference type="SAM" id="Phobius"/>
    </source>
</evidence>
<reference evidence="2 3" key="1">
    <citation type="submission" date="2016-06" db="EMBL/GenBank/DDBJ databases">
        <title>Genome sequence of Clostridium acetireducens DSM 10703.</title>
        <authorList>
            <person name="Poehlein A."/>
            <person name="Fluechter S."/>
            <person name="Duerre P."/>
            <person name="Daniel R."/>
        </authorList>
    </citation>
    <scope>NUCLEOTIDE SEQUENCE [LARGE SCALE GENOMIC DNA]</scope>
    <source>
        <strain evidence="2 3">DSM 10703</strain>
    </source>
</reference>
<evidence type="ECO:0000313" key="3">
    <source>
        <dbReference type="Proteomes" id="UP000175744"/>
    </source>
</evidence>
<comment type="caution">
    <text evidence="2">The sequence shown here is derived from an EMBL/GenBank/DDBJ whole genome shotgun (WGS) entry which is preliminary data.</text>
</comment>